<evidence type="ECO:0000313" key="2">
    <source>
        <dbReference type="Proteomes" id="UP001236014"/>
    </source>
</evidence>
<sequence length="147" mass="16763">MSTDGLDPFLGEWTVSVLFPHAPADQPPPVARCVFERILDGRYLTQRIEVPVPEAPDSYSVIAAHEDGTFTQHYYDARGVSRLYAMTFRDGVWALLREAADFSPLHFRQRFTGTFSADGNRIDGAWEMAMPGEDWKHDFAMRYTRTT</sequence>
<dbReference type="RefSeq" id="WP_285968608.1">
    <property type="nucleotide sequence ID" value="NZ_CP127294.1"/>
</dbReference>
<accession>A0A9Y2IF56</accession>
<dbReference type="EMBL" id="CP127294">
    <property type="protein sequence ID" value="WIX77871.1"/>
    <property type="molecule type" value="Genomic_DNA"/>
</dbReference>
<dbReference type="AlphaFoldDB" id="A0A9Y2IF56"/>
<evidence type="ECO:0008006" key="3">
    <source>
        <dbReference type="Google" id="ProtNLM"/>
    </source>
</evidence>
<dbReference type="KEGG" id="acab:QRX50_41815"/>
<proteinExistence type="predicted"/>
<name>A0A9Y2IF56_9PSEU</name>
<gene>
    <name evidence="1" type="ORF">QRX50_41815</name>
</gene>
<organism evidence="1 2">
    <name type="scientific">Amycolatopsis carbonis</name>
    <dbReference type="NCBI Taxonomy" id="715471"/>
    <lineage>
        <taxon>Bacteria</taxon>
        <taxon>Bacillati</taxon>
        <taxon>Actinomycetota</taxon>
        <taxon>Actinomycetes</taxon>
        <taxon>Pseudonocardiales</taxon>
        <taxon>Pseudonocardiaceae</taxon>
        <taxon>Amycolatopsis</taxon>
    </lineage>
</organism>
<dbReference type="Proteomes" id="UP001236014">
    <property type="component" value="Chromosome"/>
</dbReference>
<evidence type="ECO:0000313" key="1">
    <source>
        <dbReference type="EMBL" id="WIX77871.1"/>
    </source>
</evidence>
<reference evidence="1 2" key="1">
    <citation type="submission" date="2023-06" db="EMBL/GenBank/DDBJ databases">
        <authorList>
            <person name="Oyuntsetseg B."/>
            <person name="Kim S.B."/>
        </authorList>
    </citation>
    <scope>NUCLEOTIDE SEQUENCE [LARGE SCALE GENOMIC DNA]</scope>
    <source>
        <strain evidence="1 2">2-15</strain>
    </source>
</reference>
<protein>
    <recommendedName>
        <fullName evidence="3">DUF1579 domain-containing protein</fullName>
    </recommendedName>
</protein>
<keyword evidence="2" id="KW-1185">Reference proteome</keyword>